<protein>
    <submittedName>
        <fullName evidence="2">Uncharacterized protein</fullName>
    </submittedName>
</protein>
<feature type="region of interest" description="Disordered" evidence="1">
    <location>
        <begin position="37"/>
        <end position="80"/>
    </location>
</feature>
<evidence type="ECO:0000256" key="1">
    <source>
        <dbReference type="SAM" id="MobiDB-lite"/>
    </source>
</evidence>
<organism evidence="2 3">
    <name type="scientific">Pleurodeles waltl</name>
    <name type="common">Iberian ribbed newt</name>
    <dbReference type="NCBI Taxonomy" id="8319"/>
    <lineage>
        <taxon>Eukaryota</taxon>
        <taxon>Metazoa</taxon>
        <taxon>Chordata</taxon>
        <taxon>Craniata</taxon>
        <taxon>Vertebrata</taxon>
        <taxon>Euteleostomi</taxon>
        <taxon>Amphibia</taxon>
        <taxon>Batrachia</taxon>
        <taxon>Caudata</taxon>
        <taxon>Salamandroidea</taxon>
        <taxon>Salamandridae</taxon>
        <taxon>Pleurodelinae</taxon>
        <taxon>Pleurodeles</taxon>
    </lineage>
</organism>
<dbReference type="AlphaFoldDB" id="A0AAV7VE76"/>
<name>A0AAV7VE76_PLEWA</name>
<evidence type="ECO:0000313" key="3">
    <source>
        <dbReference type="Proteomes" id="UP001066276"/>
    </source>
</evidence>
<gene>
    <name evidence="2" type="ORF">NDU88_003451</name>
</gene>
<proteinExistence type="predicted"/>
<dbReference type="EMBL" id="JANPWB010000003">
    <property type="protein sequence ID" value="KAJ1199618.1"/>
    <property type="molecule type" value="Genomic_DNA"/>
</dbReference>
<comment type="caution">
    <text evidence="2">The sequence shown here is derived from an EMBL/GenBank/DDBJ whole genome shotgun (WGS) entry which is preliminary data.</text>
</comment>
<evidence type="ECO:0000313" key="2">
    <source>
        <dbReference type="EMBL" id="KAJ1199618.1"/>
    </source>
</evidence>
<sequence>MRQRHEFLPFVSSPTAGTKVTVSRGLDVVSRNISHVKRFHGPVPPPEEEEGAEHNCDPLDVTSPEGPSKRIGPGEDNEPSWRTALAEATRFRWAE</sequence>
<dbReference type="Proteomes" id="UP001066276">
    <property type="component" value="Chromosome 2_1"/>
</dbReference>
<accession>A0AAV7VE76</accession>
<reference evidence="2" key="1">
    <citation type="journal article" date="2022" name="bioRxiv">
        <title>Sequencing and chromosome-scale assembly of the giantPleurodeles waltlgenome.</title>
        <authorList>
            <person name="Brown T."/>
            <person name="Elewa A."/>
            <person name="Iarovenko S."/>
            <person name="Subramanian E."/>
            <person name="Araus A.J."/>
            <person name="Petzold A."/>
            <person name="Susuki M."/>
            <person name="Suzuki K.-i.T."/>
            <person name="Hayashi T."/>
            <person name="Toyoda A."/>
            <person name="Oliveira C."/>
            <person name="Osipova E."/>
            <person name="Leigh N.D."/>
            <person name="Simon A."/>
            <person name="Yun M.H."/>
        </authorList>
    </citation>
    <scope>NUCLEOTIDE SEQUENCE</scope>
    <source>
        <strain evidence="2">20211129_DDA</strain>
        <tissue evidence="2">Liver</tissue>
    </source>
</reference>
<keyword evidence="3" id="KW-1185">Reference proteome</keyword>